<sequence length="59" mass="6205">MVSGWIAAIETEMRSEAEAGMPVKGNRPAAAGKSLAKDRLHLRRAAPVCAPPKLPIGIL</sequence>
<keyword evidence="2" id="KW-1185">Reference proteome</keyword>
<evidence type="ECO:0000313" key="1">
    <source>
        <dbReference type="EMBL" id="GGB47328.1"/>
    </source>
</evidence>
<proteinExistence type="predicted"/>
<accession>A0A916TIY2</accession>
<comment type="caution">
    <text evidence="1">The sequence shown here is derived from an EMBL/GenBank/DDBJ whole genome shotgun (WGS) entry which is preliminary data.</text>
</comment>
<reference evidence="1" key="1">
    <citation type="journal article" date="2014" name="Int. J. Syst. Evol. Microbiol.">
        <title>Complete genome sequence of Corynebacterium casei LMG S-19264T (=DSM 44701T), isolated from a smear-ripened cheese.</title>
        <authorList>
            <consortium name="US DOE Joint Genome Institute (JGI-PGF)"/>
            <person name="Walter F."/>
            <person name="Albersmeier A."/>
            <person name="Kalinowski J."/>
            <person name="Ruckert C."/>
        </authorList>
    </citation>
    <scope>NUCLEOTIDE SEQUENCE</scope>
    <source>
        <strain evidence="1">CGMCC 1.12426</strain>
    </source>
</reference>
<name>A0A916TIY2_9HYPH</name>
<gene>
    <name evidence="1" type="ORF">GCM10011316_19290</name>
</gene>
<reference evidence="1" key="2">
    <citation type="submission" date="2020-09" db="EMBL/GenBank/DDBJ databases">
        <authorList>
            <person name="Sun Q."/>
            <person name="Zhou Y."/>
        </authorList>
    </citation>
    <scope>NUCLEOTIDE SEQUENCE</scope>
    <source>
        <strain evidence="1">CGMCC 1.12426</strain>
    </source>
</reference>
<organism evidence="1 2">
    <name type="scientific">Roseibium aquae</name>
    <dbReference type="NCBI Taxonomy" id="1323746"/>
    <lineage>
        <taxon>Bacteria</taxon>
        <taxon>Pseudomonadati</taxon>
        <taxon>Pseudomonadota</taxon>
        <taxon>Alphaproteobacteria</taxon>
        <taxon>Hyphomicrobiales</taxon>
        <taxon>Stappiaceae</taxon>
        <taxon>Roseibium</taxon>
    </lineage>
</organism>
<protein>
    <submittedName>
        <fullName evidence="1">Uncharacterized protein</fullName>
    </submittedName>
</protein>
<dbReference type="AlphaFoldDB" id="A0A916TIY2"/>
<dbReference type="Proteomes" id="UP000605148">
    <property type="component" value="Unassembled WGS sequence"/>
</dbReference>
<dbReference type="EMBL" id="BMFA01000005">
    <property type="protein sequence ID" value="GGB47328.1"/>
    <property type="molecule type" value="Genomic_DNA"/>
</dbReference>
<evidence type="ECO:0000313" key="2">
    <source>
        <dbReference type="Proteomes" id="UP000605148"/>
    </source>
</evidence>